<dbReference type="PROSITE" id="PS51411">
    <property type="entry name" value="PSP1_C"/>
    <property type="match status" value="1"/>
</dbReference>
<gene>
    <name evidence="2" type="ORF">P4S50_19575</name>
</gene>
<dbReference type="RefSeq" id="WP_277732399.1">
    <property type="nucleotide sequence ID" value="NZ_CP120733.1"/>
</dbReference>
<dbReference type="NCBIfam" id="NF041131">
    <property type="entry name" value="RicT_YaaT_fam"/>
    <property type="match status" value="1"/>
</dbReference>
<evidence type="ECO:0000313" key="2">
    <source>
        <dbReference type="EMBL" id="WFD10431.1"/>
    </source>
</evidence>
<dbReference type="PANTHER" id="PTHR43830:SF3">
    <property type="entry name" value="PROTEIN PSP1"/>
    <property type="match status" value="1"/>
</dbReference>
<keyword evidence="3" id="KW-1185">Reference proteome</keyword>
<protein>
    <submittedName>
        <fullName evidence="2">Stage 0 sporulation family protein</fullName>
    </submittedName>
</protein>
<dbReference type="InterPro" id="IPR007557">
    <property type="entry name" value="PSP1_C"/>
</dbReference>
<sequence length="297" mass="33866">MIKVVGIRFKKAGKIYYFDPLEFDVKKDMNVIVETARGLEYGHIIVGPKEVSEEEIVAPLKPIVRIVTEEDTNIYNENKQKAKEAFDICVEKIKEYELDMYLIDSEYTFDRNKLIFYFTAEGRVDFRDLVKGLAAIFKTRIELRQIGVRDEAKTIGGLGPCGKPLCCSTWLGDFQPVSIKMAKDQDLSLNPSKISGICGRLFCCLKYEHNTYSKILEKMPSVGTEVMTPEGKGKITYTNTLAEKVKVEINKGKKCESYVYELHEISIIKEHKKCGGCCKKNEQIDAQTLKELKKLED</sequence>
<dbReference type="InterPro" id="IPR047767">
    <property type="entry name" value="PSP1-like"/>
</dbReference>
<dbReference type="PANTHER" id="PTHR43830">
    <property type="entry name" value="PROTEIN PSP1"/>
    <property type="match status" value="1"/>
</dbReference>
<name>A0ABY8EBU2_9FIRM</name>
<feature type="domain" description="PSP1 C-terminal" evidence="1">
    <location>
        <begin position="61"/>
        <end position="146"/>
    </location>
</feature>
<evidence type="ECO:0000313" key="3">
    <source>
        <dbReference type="Proteomes" id="UP001222800"/>
    </source>
</evidence>
<dbReference type="EMBL" id="CP120733">
    <property type="protein sequence ID" value="WFD10431.1"/>
    <property type="molecule type" value="Genomic_DNA"/>
</dbReference>
<organism evidence="2 3">
    <name type="scientific">Tepidibacter hydrothermalis</name>
    <dbReference type="NCBI Taxonomy" id="3036126"/>
    <lineage>
        <taxon>Bacteria</taxon>
        <taxon>Bacillati</taxon>
        <taxon>Bacillota</taxon>
        <taxon>Clostridia</taxon>
        <taxon>Peptostreptococcales</taxon>
        <taxon>Peptostreptococcaceae</taxon>
        <taxon>Tepidibacter</taxon>
    </lineage>
</organism>
<proteinExistence type="predicted"/>
<reference evidence="2 3" key="1">
    <citation type="submission" date="2023-03" db="EMBL/GenBank/DDBJ databases">
        <title>Complete genome sequence of Tepidibacter sp. SWIR-1, isolated from a deep-sea hydrothermal vent.</title>
        <authorList>
            <person name="Li X."/>
        </authorList>
    </citation>
    <scope>NUCLEOTIDE SEQUENCE [LARGE SCALE GENOMIC DNA]</scope>
    <source>
        <strain evidence="2 3">SWIR-1</strain>
    </source>
</reference>
<evidence type="ECO:0000259" key="1">
    <source>
        <dbReference type="PROSITE" id="PS51411"/>
    </source>
</evidence>
<dbReference type="Proteomes" id="UP001222800">
    <property type="component" value="Chromosome"/>
</dbReference>
<dbReference type="Pfam" id="PF04468">
    <property type="entry name" value="PSP1"/>
    <property type="match status" value="1"/>
</dbReference>
<accession>A0ABY8EBU2</accession>